<comment type="caution">
    <text evidence="3">The sequence shown here is derived from an EMBL/GenBank/DDBJ whole genome shotgun (WGS) entry which is preliminary data.</text>
</comment>
<organism evidence="3 4">
    <name type="scientific">Leucobacter tardus</name>
    <dbReference type="NCBI Taxonomy" id="501483"/>
    <lineage>
        <taxon>Bacteria</taxon>
        <taxon>Bacillati</taxon>
        <taxon>Actinomycetota</taxon>
        <taxon>Actinomycetes</taxon>
        <taxon>Micrococcales</taxon>
        <taxon>Microbacteriaceae</taxon>
        <taxon>Leucobacter</taxon>
    </lineage>
</organism>
<feature type="coiled-coil region" evidence="1">
    <location>
        <begin position="161"/>
        <end position="207"/>
    </location>
</feature>
<evidence type="ECO:0008006" key="5">
    <source>
        <dbReference type="Google" id="ProtNLM"/>
    </source>
</evidence>
<dbReference type="Proteomes" id="UP000668403">
    <property type="component" value="Unassembled WGS sequence"/>
</dbReference>
<keyword evidence="4" id="KW-1185">Reference proteome</keyword>
<reference evidence="3" key="1">
    <citation type="submission" date="2021-03" db="EMBL/GenBank/DDBJ databases">
        <title>Leucobacter chromiisoli sp. nov., isolated from chromium-containing soil of chemical plant.</title>
        <authorList>
            <person name="Xu Z."/>
        </authorList>
    </citation>
    <scope>NUCLEOTIDE SEQUENCE</scope>
    <source>
        <strain evidence="3">K 70/01</strain>
    </source>
</reference>
<gene>
    <name evidence="3" type="ORF">J4H85_06915</name>
</gene>
<dbReference type="AlphaFoldDB" id="A0A939QF61"/>
<evidence type="ECO:0000256" key="2">
    <source>
        <dbReference type="SAM" id="MobiDB-lite"/>
    </source>
</evidence>
<keyword evidence="1" id="KW-0175">Coiled coil</keyword>
<name>A0A939QF61_9MICO</name>
<protein>
    <recommendedName>
        <fullName evidence="5">Peptidoglycan binding-like domain-containing protein</fullName>
    </recommendedName>
</protein>
<proteinExistence type="predicted"/>
<accession>A0A939QF61</accession>
<evidence type="ECO:0000313" key="4">
    <source>
        <dbReference type="Proteomes" id="UP000668403"/>
    </source>
</evidence>
<evidence type="ECO:0000256" key="1">
    <source>
        <dbReference type="SAM" id="Coils"/>
    </source>
</evidence>
<feature type="region of interest" description="Disordered" evidence="2">
    <location>
        <begin position="286"/>
        <end position="314"/>
    </location>
</feature>
<sequence length="421" mass="43216">MQFVVSPAELAARTAPPEAGPVTASVEERVVENTVVTRGEVTYAGAVDAEIDTSSLEERAVVTGHVPEVGDELKAGDVALEVAGRPAIVLPGALPAYRDLRVGLRGPDVAELKTALAGFDLWAGDPDTDLYDADTAVAVGALYERIGYEAPTGGDEARVALRDAERAVRDADAELVSANRGGDAATARTANDALVDAQETLAEAQVAVMPSLPASEVLMLSALPRRVDDVRVARGDMLQGAAMQVSGATLAITGTVAKRDADLLQEGQAATFTGADGTDFNATVESVRAPEKAGSAPKSDDDGGGSDESAEQPAAARFSVTLKPEKLSAEQVDALRDTNVRLRIPVASTDGAVLAVPIAALSAGSGGEDRIELHLDAESRKAEGEDTVTVPVTAGLAADGYVEISCDDERVVPGAEVVVGT</sequence>
<evidence type="ECO:0000313" key="3">
    <source>
        <dbReference type="EMBL" id="MBO2989725.1"/>
    </source>
</evidence>
<dbReference type="EMBL" id="JAGFBF010000004">
    <property type="protein sequence ID" value="MBO2989725.1"/>
    <property type="molecule type" value="Genomic_DNA"/>
</dbReference>